<dbReference type="GO" id="GO:0006261">
    <property type="term" value="P:DNA-templated DNA replication"/>
    <property type="evidence" value="ECO:0007669"/>
    <property type="project" value="TreeGrafter"/>
</dbReference>
<protein>
    <submittedName>
        <fullName evidence="2">DNA polymerase III subunit delta</fullName>
    </submittedName>
</protein>
<organism evidence="2 3">
    <name type="scientific">Thalassobaculum fulvum</name>
    <dbReference type="NCBI Taxonomy" id="1633335"/>
    <lineage>
        <taxon>Bacteria</taxon>
        <taxon>Pseudomonadati</taxon>
        <taxon>Pseudomonadota</taxon>
        <taxon>Alphaproteobacteria</taxon>
        <taxon>Rhodospirillales</taxon>
        <taxon>Thalassobaculaceae</taxon>
        <taxon>Thalassobaculum</taxon>
    </lineage>
</organism>
<dbReference type="SUPFAM" id="SSF52540">
    <property type="entry name" value="P-loop containing nucleoside triphosphate hydrolases"/>
    <property type="match status" value="1"/>
</dbReference>
<dbReference type="Pfam" id="PF13177">
    <property type="entry name" value="DNA_pol3_delta2"/>
    <property type="match status" value="1"/>
</dbReference>
<dbReference type="AlphaFoldDB" id="A0A919CNX4"/>
<accession>A0A919CNX4</accession>
<dbReference type="PANTHER" id="PTHR11669:SF8">
    <property type="entry name" value="DNA POLYMERASE III SUBUNIT DELTA"/>
    <property type="match status" value="1"/>
</dbReference>
<keyword evidence="3" id="KW-1185">Reference proteome</keyword>
<dbReference type="EMBL" id="BMZS01000003">
    <property type="protein sequence ID" value="GHD47315.1"/>
    <property type="molecule type" value="Genomic_DNA"/>
</dbReference>
<sequence length="384" mass="40661">MSDDGDTAPGLPAPSANPDLLGHGWAERLVLDAWNAGRMPHAWLIAGPPGIGKATFAYRIARFVLSGGGAQGAGGLFGAADAPPASLAIDPEGRVARMVAAESHPDLKVLRRQLTDRGTLSAVVRVDEVRSFEASLRLRSSEGGWRVAIVDEADRMNRNAENALLKILEEPPPNSLIILVSNALNAMLPTTRSRCRRLVLKPLADSVVSDLLQRGRPGLGPDDAAVLVRLSEGSIGRALTLADAGGADLYRAVSGLMAALPTDRRGQVPGEAVHVLAGAWSRRPKEGEADAFSAGMELLLWWIDRAVRAAAGAGGLQEIVPGDLEAGRRWVSAIGPEAVFRRRAEVVRLARLEPALNLDRRQVVLDSIHTLALGDGLDRGLAAE</sequence>
<evidence type="ECO:0000259" key="1">
    <source>
        <dbReference type="SMART" id="SM00382"/>
    </source>
</evidence>
<dbReference type="InterPro" id="IPR050238">
    <property type="entry name" value="DNA_Rep/Repair_Clamp_Loader"/>
</dbReference>
<dbReference type="InterPro" id="IPR003593">
    <property type="entry name" value="AAA+_ATPase"/>
</dbReference>
<reference evidence="2" key="2">
    <citation type="submission" date="2020-09" db="EMBL/GenBank/DDBJ databases">
        <authorList>
            <person name="Sun Q."/>
            <person name="Kim S."/>
        </authorList>
    </citation>
    <scope>NUCLEOTIDE SEQUENCE</scope>
    <source>
        <strain evidence="2">KCTC 42651</strain>
    </source>
</reference>
<feature type="domain" description="AAA+ ATPase" evidence="1">
    <location>
        <begin position="39"/>
        <end position="203"/>
    </location>
</feature>
<evidence type="ECO:0000313" key="3">
    <source>
        <dbReference type="Proteomes" id="UP000630353"/>
    </source>
</evidence>
<comment type="caution">
    <text evidence="2">The sequence shown here is derived from an EMBL/GenBank/DDBJ whole genome shotgun (WGS) entry which is preliminary data.</text>
</comment>
<dbReference type="InterPro" id="IPR027417">
    <property type="entry name" value="P-loop_NTPase"/>
</dbReference>
<gene>
    <name evidence="2" type="ORF">GCM10017083_17560</name>
</gene>
<dbReference type="PANTHER" id="PTHR11669">
    <property type="entry name" value="REPLICATION FACTOR C / DNA POLYMERASE III GAMMA-TAU SUBUNIT"/>
    <property type="match status" value="1"/>
</dbReference>
<dbReference type="Proteomes" id="UP000630353">
    <property type="component" value="Unassembled WGS sequence"/>
</dbReference>
<reference evidence="2" key="1">
    <citation type="journal article" date="2014" name="Int. J. Syst. Evol. Microbiol.">
        <title>Complete genome sequence of Corynebacterium casei LMG S-19264T (=DSM 44701T), isolated from a smear-ripened cheese.</title>
        <authorList>
            <consortium name="US DOE Joint Genome Institute (JGI-PGF)"/>
            <person name="Walter F."/>
            <person name="Albersmeier A."/>
            <person name="Kalinowski J."/>
            <person name="Ruckert C."/>
        </authorList>
    </citation>
    <scope>NUCLEOTIDE SEQUENCE</scope>
    <source>
        <strain evidence="2">KCTC 42651</strain>
    </source>
</reference>
<proteinExistence type="predicted"/>
<dbReference type="RefSeq" id="WP_189988556.1">
    <property type="nucleotide sequence ID" value="NZ_BMZS01000003.1"/>
</dbReference>
<dbReference type="Gene3D" id="3.40.50.300">
    <property type="entry name" value="P-loop containing nucleotide triphosphate hydrolases"/>
    <property type="match status" value="1"/>
</dbReference>
<evidence type="ECO:0000313" key="2">
    <source>
        <dbReference type="EMBL" id="GHD47315.1"/>
    </source>
</evidence>
<dbReference type="SMART" id="SM00382">
    <property type="entry name" value="AAA"/>
    <property type="match status" value="1"/>
</dbReference>
<dbReference type="NCBIfam" id="NF005677">
    <property type="entry name" value="PRK07471.1"/>
    <property type="match status" value="1"/>
</dbReference>
<name>A0A919CNX4_9PROT</name>
<dbReference type="GO" id="GO:0009360">
    <property type="term" value="C:DNA polymerase III complex"/>
    <property type="evidence" value="ECO:0007669"/>
    <property type="project" value="TreeGrafter"/>
</dbReference>